<evidence type="ECO:0000256" key="1">
    <source>
        <dbReference type="SAM" id="Phobius"/>
    </source>
</evidence>
<evidence type="ECO:0000313" key="3">
    <source>
        <dbReference type="EMBL" id="CBY38314.1"/>
    </source>
</evidence>
<dbReference type="Proteomes" id="UP000011014">
    <property type="component" value="Unassembled WGS sequence"/>
</dbReference>
<keyword evidence="4" id="KW-1185">Reference proteome</keyword>
<dbReference type="Proteomes" id="UP000001307">
    <property type="component" value="Unassembled WGS sequence"/>
</dbReference>
<dbReference type="InParanoid" id="E4X4J4"/>
<dbReference type="EMBL" id="FN653024">
    <property type="protein sequence ID" value="CBY23984.1"/>
    <property type="molecule type" value="Genomic_DNA"/>
</dbReference>
<dbReference type="AlphaFoldDB" id="E4X4J4"/>
<organism evidence="2">
    <name type="scientific">Oikopleura dioica</name>
    <name type="common">Tunicate</name>
    <dbReference type="NCBI Taxonomy" id="34765"/>
    <lineage>
        <taxon>Eukaryota</taxon>
        <taxon>Metazoa</taxon>
        <taxon>Chordata</taxon>
        <taxon>Tunicata</taxon>
        <taxon>Appendicularia</taxon>
        <taxon>Copelata</taxon>
        <taxon>Oikopleuridae</taxon>
        <taxon>Oikopleura</taxon>
    </lineage>
</organism>
<keyword evidence="1" id="KW-0472">Membrane</keyword>
<dbReference type="OrthoDB" id="10434124at2759"/>
<keyword evidence="1" id="KW-1133">Transmembrane helix</keyword>
<proteinExistence type="predicted"/>
<reference evidence="2" key="1">
    <citation type="journal article" date="2010" name="Science">
        <title>Plasticity of animal genome architecture unmasked by rapid evolution of a pelagic tunicate.</title>
        <authorList>
            <person name="Denoeud F."/>
            <person name="Henriet S."/>
            <person name="Mungpakdee S."/>
            <person name="Aury J.M."/>
            <person name="Da Silva C."/>
            <person name="Brinkmann H."/>
            <person name="Mikhaleva J."/>
            <person name="Olsen L.C."/>
            <person name="Jubin C."/>
            <person name="Canestro C."/>
            <person name="Bouquet J.M."/>
            <person name="Danks G."/>
            <person name="Poulain J."/>
            <person name="Campsteijn C."/>
            <person name="Adamski M."/>
            <person name="Cross I."/>
            <person name="Yadetie F."/>
            <person name="Muffato M."/>
            <person name="Louis A."/>
            <person name="Butcher S."/>
            <person name="Tsagkogeorga G."/>
            <person name="Konrad A."/>
            <person name="Singh S."/>
            <person name="Jensen M.F."/>
            <person name="Cong E.H."/>
            <person name="Eikeseth-Otteraa H."/>
            <person name="Noel B."/>
            <person name="Anthouard V."/>
            <person name="Porcel B.M."/>
            <person name="Kachouri-Lafond R."/>
            <person name="Nishino A."/>
            <person name="Ugolini M."/>
            <person name="Chourrout P."/>
            <person name="Nishida H."/>
            <person name="Aasland R."/>
            <person name="Huzurbazar S."/>
            <person name="Westhof E."/>
            <person name="Delsuc F."/>
            <person name="Lehrach H."/>
            <person name="Reinhardt R."/>
            <person name="Weissenbach J."/>
            <person name="Roy S.W."/>
            <person name="Artiguenave F."/>
            <person name="Postlethwait J.H."/>
            <person name="Manak J.R."/>
            <person name="Thompson E.M."/>
            <person name="Jaillon O."/>
            <person name="Du Pasquier L."/>
            <person name="Boudinot P."/>
            <person name="Liberles D.A."/>
            <person name="Volff J.N."/>
            <person name="Philippe H."/>
            <person name="Lenhard B."/>
            <person name="Roest Crollius H."/>
            <person name="Wincker P."/>
            <person name="Chourrout D."/>
        </authorList>
    </citation>
    <scope>NUCLEOTIDE SEQUENCE [LARGE SCALE GENOMIC DNA]</scope>
</reference>
<sequence length="187" mass="21454">MKKEIICQKSHENENGVLTFTNVSCGTSCWMRTNAVLTRTGERNAHVVPISFEHGCNESECKLDFHRDADVCRQTYFINQVDVYCYYSEVKESYDCCCSGNNCNTPEVWETWFSKQHRGEIDYNADNCADSKERGILLSKIVDIALLFVIIILIGVLIRCIGCALIRKKRNERRDLESNRNSHALIS</sequence>
<gene>
    <name evidence="2" type="ORF">GSOID_T00001321001</name>
    <name evidence="3" type="ORF">GSOID_T00032245001</name>
</gene>
<evidence type="ECO:0000313" key="4">
    <source>
        <dbReference type="Proteomes" id="UP000001307"/>
    </source>
</evidence>
<protein>
    <submittedName>
        <fullName evidence="2">Uncharacterized protein</fullName>
    </submittedName>
</protein>
<feature type="transmembrane region" description="Helical" evidence="1">
    <location>
        <begin position="144"/>
        <end position="166"/>
    </location>
</feature>
<accession>E4X4J4</accession>
<dbReference type="EMBL" id="FN655183">
    <property type="protein sequence ID" value="CBY38314.1"/>
    <property type="molecule type" value="Genomic_DNA"/>
</dbReference>
<name>E4X4J4_OIKDI</name>
<evidence type="ECO:0000313" key="2">
    <source>
        <dbReference type="EMBL" id="CBY23984.1"/>
    </source>
</evidence>
<keyword evidence="1" id="KW-0812">Transmembrane</keyword>